<feature type="compositionally biased region" description="Basic and acidic residues" evidence="1">
    <location>
        <begin position="215"/>
        <end position="228"/>
    </location>
</feature>
<proteinExistence type="predicted"/>
<protein>
    <submittedName>
        <fullName evidence="2">Uncharacterized protein</fullName>
    </submittedName>
</protein>
<reference evidence="2 3" key="1">
    <citation type="submission" date="2024-04" db="EMBL/GenBank/DDBJ databases">
        <title>Phyllosticta paracitricarpa is synonymous to the EU quarantine fungus P. citricarpa based on phylogenomic analyses.</title>
        <authorList>
            <consortium name="Lawrence Berkeley National Laboratory"/>
            <person name="Van Ingen-Buijs V.A."/>
            <person name="Van Westerhoven A.C."/>
            <person name="Haridas S."/>
            <person name="Skiadas P."/>
            <person name="Martin F."/>
            <person name="Groenewald J.Z."/>
            <person name="Crous P.W."/>
            <person name="Seidl M.F."/>
        </authorList>
    </citation>
    <scope>NUCLEOTIDE SEQUENCE [LARGE SCALE GENOMIC DNA]</scope>
    <source>
        <strain evidence="2 3">CBS 123374</strain>
    </source>
</reference>
<name>A0ABR1YHW4_9PEZI</name>
<sequence>MHPYAPGGYGPYRSYNSYSEPYPTPQRGGYPPHSGDYHPGGGYGPYRHQSAPQPYSPGGHRYQQPWPEQTAPAAPRRLQLPELDRESDDYKDAEWDWALRDLKEKGIDVKFIPRRAPTDRESYIRWRLACKENARKVDEWEEANGKSRRPTPPPHHTRTELDRESDEYKDKEWDSAIKRGIAKGMNLNIIPRQPPTGRSDDFIRWRLACDENEREVRAWREAKGKSREPTPPPHLRAKPVVPAESVTPAPAPRRDPFKGSDMLSALPGSGDDESTPTTPFRFDSVPPRRGADVAESSLTGSTTQRTFLGPEYKPSSDAMPPRSGVDVVESPRTDSTTQRTYFDPDLYKPKAANPSEEAWTAVTTKGQKSWSAATPSRNDQGERKLPPNRYKPSLWTKDDDGNPILKCCYWFYGHTAHCVVENCPHPHNVSRAQFDHFRRSSTEAAQWVAQVEINLAKRCLREAKKVAREAKKAERRAKADEETTTRSGPAPTEDSQPYAQANTSTGSYPVELSVSEEGRAPVEDDTPNVIGEQNAQSSEGAEESTEDEVIWGDWDDEEWIR</sequence>
<evidence type="ECO:0000313" key="2">
    <source>
        <dbReference type="EMBL" id="KAK8230382.1"/>
    </source>
</evidence>
<dbReference type="Proteomes" id="UP001492380">
    <property type="component" value="Unassembled WGS sequence"/>
</dbReference>
<feature type="compositionally biased region" description="Acidic residues" evidence="1">
    <location>
        <begin position="540"/>
        <end position="561"/>
    </location>
</feature>
<feature type="region of interest" description="Disordered" evidence="1">
    <location>
        <begin position="469"/>
        <end position="561"/>
    </location>
</feature>
<comment type="caution">
    <text evidence="2">The sequence shown here is derived from an EMBL/GenBank/DDBJ whole genome shotgun (WGS) entry which is preliminary data.</text>
</comment>
<feature type="compositionally biased region" description="Basic and acidic residues" evidence="1">
    <location>
        <begin position="469"/>
        <end position="484"/>
    </location>
</feature>
<organism evidence="2 3">
    <name type="scientific">Phyllosticta capitalensis</name>
    <dbReference type="NCBI Taxonomy" id="121624"/>
    <lineage>
        <taxon>Eukaryota</taxon>
        <taxon>Fungi</taxon>
        <taxon>Dikarya</taxon>
        <taxon>Ascomycota</taxon>
        <taxon>Pezizomycotina</taxon>
        <taxon>Dothideomycetes</taxon>
        <taxon>Dothideomycetes incertae sedis</taxon>
        <taxon>Botryosphaeriales</taxon>
        <taxon>Phyllostictaceae</taxon>
        <taxon>Phyllosticta</taxon>
    </lineage>
</organism>
<feature type="region of interest" description="Disordered" evidence="1">
    <location>
        <begin position="1"/>
        <end position="89"/>
    </location>
</feature>
<feature type="compositionally biased region" description="Polar residues" evidence="1">
    <location>
        <begin position="296"/>
        <end position="306"/>
    </location>
</feature>
<feature type="region of interest" description="Disordered" evidence="1">
    <location>
        <begin position="215"/>
        <end position="396"/>
    </location>
</feature>
<dbReference type="EMBL" id="JBBWRZ010000008">
    <property type="protein sequence ID" value="KAK8230382.1"/>
    <property type="molecule type" value="Genomic_DNA"/>
</dbReference>
<feature type="compositionally biased region" description="Polar residues" evidence="1">
    <location>
        <begin position="493"/>
        <end position="507"/>
    </location>
</feature>
<feature type="region of interest" description="Disordered" evidence="1">
    <location>
        <begin position="137"/>
        <end position="172"/>
    </location>
</feature>
<feature type="compositionally biased region" description="Polar residues" evidence="1">
    <location>
        <begin position="361"/>
        <end position="378"/>
    </location>
</feature>
<keyword evidence="3" id="KW-1185">Reference proteome</keyword>
<accession>A0ABR1YHW4</accession>
<evidence type="ECO:0000313" key="3">
    <source>
        <dbReference type="Proteomes" id="UP001492380"/>
    </source>
</evidence>
<gene>
    <name evidence="2" type="ORF">HDK90DRAFT_467769</name>
</gene>
<feature type="compositionally biased region" description="Basic and acidic residues" evidence="1">
    <location>
        <begin position="157"/>
        <end position="172"/>
    </location>
</feature>
<evidence type="ECO:0000256" key="1">
    <source>
        <dbReference type="SAM" id="MobiDB-lite"/>
    </source>
</evidence>